<dbReference type="Pfam" id="PF17763">
    <property type="entry name" value="Asparaginase_C"/>
    <property type="match status" value="1"/>
</dbReference>
<evidence type="ECO:0000256" key="6">
    <source>
        <dbReference type="PROSITE-ProRule" id="PRU10100"/>
    </source>
</evidence>
<dbReference type="InterPro" id="IPR027474">
    <property type="entry name" value="L-asparaginase_N"/>
</dbReference>
<dbReference type="SUPFAM" id="SSF53774">
    <property type="entry name" value="Glutaminase/Asparaginase"/>
    <property type="match status" value="1"/>
</dbReference>
<dbReference type="Gene3D" id="3.40.50.40">
    <property type="match status" value="1"/>
</dbReference>
<dbReference type="AlphaFoldDB" id="A0A931H1Z6"/>
<reference evidence="9" key="1">
    <citation type="submission" date="2020-11" db="EMBL/GenBank/DDBJ databases">
        <title>Bacterial whole genome sequence for Caenimonas sp. DR4.4.</title>
        <authorList>
            <person name="Le V."/>
            <person name="Ko S.-R."/>
            <person name="Ahn C.-Y."/>
            <person name="Oh H.-M."/>
        </authorList>
    </citation>
    <scope>NUCLEOTIDE SEQUENCE</scope>
    <source>
        <strain evidence="9">DR4.4</strain>
    </source>
</reference>
<dbReference type="InterPro" id="IPR036152">
    <property type="entry name" value="Asp/glu_Ase-like_sf"/>
</dbReference>
<dbReference type="SFLD" id="SFLDS00057">
    <property type="entry name" value="Glutaminase/Asparaginase"/>
    <property type="match status" value="1"/>
</dbReference>
<dbReference type="PIRSF" id="PIRSF500176">
    <property type="entry name" value="L_ASNase"/>
    <property type="match status" value="1"/>
</dbReference>
<sequence>MTRKKIVVLATGGTIAGRAASAGDNIGYTAGQVGVEELLDAVPGLRDVVAGAEQVAQVDSKDMSFEVWRALALRCAHWLGRDDIAGLVITHGTDTLEETAFFLQAVLSPAKPVVLTCAMRPATAMAPDGPQNMLDAAAVALHPGAQGVTAVCAGVIHSAADVAKRHTYRLDAFSSGDAGAVGYVEEGRVRQLRAWPVPRPAPGVLERFVAATSLPRVEIVTSHAGAGGALVNALVQQGVDGLVVAATGNGTVHRDLEAALLNAQAAGTKIVRTSRCAEGVVLARGDDRFPAAAMSAAKARIALVLELLG</sequence>
<dbReference type="FunFam" id="3.40.50.1170:FF:000001">
    <property type="entry name" value="L-asparaginase 2"/>
    <property type="match status" value="1"/>
</dbReference>
<evidence type="ECO:0000256" key="1">
    <source>
        <dbReference type="ARBA" id="ARBA00010518"/>
    </source>
</evidence>
<dbReference type="PROSITE" id="PS00917">
    <property type="entry name" value="ASN_GLN_ASE_2"/>
    <property type="match status" value="1"/>
</dbReference>
<dbReference type="InterPro" id="IPR027475">
    <property type="entry name" value="Asparaginase/glutaminase_AS2"/>
</dbReference>
<evidence type="ECO:0000256" key="5">
    <source>
        <dbReference type="PROSITE-ProRule" id="PRU10099"/>
    </source>
</evidence>
<dbReference type="PANTHER" id="PTHR11707">
    <property type="entry name" value="L-ASPARAGINASE"/>
    <property type="match status" value="1"/>
</dbReference>
<feature type="binding site" evidence="4">
    <location>
        <begin position="93"/>
        <end position="94"/>
    </location>
    <ligand>
        <name>substrate</name>
    </ligand>
</feature>
<dbReference type="PROSITE" id="PS51732">
    <property type="entry name" value="ASN_GLN_ASE_3"/>
    <property type="match status" value="1"/>
</dbReference>
<dbReference type="GO" id="GO:0006528">
    <property type="term" value="P:asparagine metabolic process"/>
    <property type="evidence" value="ECO:0007669"/>
    <property type="project" value="InterPro"/>
</dbReference>
<feature type="binding site" evidence="4">
    <location>
        <position position="60"/>
    </location>
    <ligand>
        <name>substrate</name>
    </ligand>
</feature>
<dbReference type="InterPro" id="IPR004550">
    <property type="entry name" value="AsnASE_II"/>
</dbReference>
<dbReference type="EMBL" id="JADWYS010000001">
    <property type="protein sequence ID" value="MBG9387081.1"/>
    <property type="molecule type" value="Genomic_DNA"/>
</dbReference>
<dbReference type="Pfam" id="PF00710">
    <property type="entry name" value="Asparaginase"/>
    <property type="match status" value="1"/>
</dbReference>
<organism evidence="9 10">
    <name type="scientific">Caenimonas aquaedulcis</name>
    <dbReference type="NCBI Taxonomy" id="2793270"/>
    <lineage>
        <taxon>Bacteria</taxon>
        <taxon>Pseudomonadati</taxon>
        <taxon>Pseudomonadota</taxon>
        <taxon>Betaproteobacteria</taxon>
        <taxon>Burkholderiales</taxon>
        <taxon>Comamonadaceae</taxon>
        <taxon>Caenimonas</taxon>
    </lineage>
</organism>
<proteinExistence type="inferred from homology"/>
<evidence type="ECO:0000313" key="9">
    <source>
        <dbReference type="EMBL" id="MBG9387081.1"/>
    </source>
</evidence>
<evidence type="ECO:0000256" key="3">
    <source>
        <dbReference type="PIRSR" id="PIRSR001220-1"/>
    </source>
</evidence>
<dbReference type="PRINTS" id="PR00139">
    <property type="entry name" value="ASNGLNASE"/>
</dbReference>
<feature type="domain" description="L-asparaginase N-terminal" evidence="7">
    <location>
        <begin position="5"/>
        <end position="191"/>
    </location>
</feature>
<dbReference type="Gene3D" id="3.40.50.1170">
    <property type="entry name" value="L-asparaginase, N-terminal domain"/>
    <property type="match status" value="1"/>
</dbReference>
<evidence type="ECO:0000259" key="8">
    <source>
        <dbReference type="Pfam" id="PF17763"/>
    </source>
</evidence>
<dbReference type="PIRSF" id="PIRSF001220">
    <property type="entry name" value="L-ASNase_gatD"/>
    <property type="match status" value="1"/>
</dbReference>
<feature type="active site" evidence="6">
    <location>
        <position position="93"/>
    </location>
</feature>
<name>A0A931H1Z6_9BURK</name>
<dbReference type="CDD" id="cd08964">
    <property type="entry name" value="L-asparaginase_II"/>
    <property type="match status" value="1"/>
</dbReference>
<evidence type="ECO:0000256" key="4">
    <source>
        <dbReference type="PIRSR" id="PIRSR001220-2"/>
    </source>
</evidence>
<dbReference type="InterPro" id="IPR040919">
    <property type="entry name" value="Asparaginase_C"/>
</dbReference>
<dbReference type="Proteomes" id="UP000651050">
    <property type="component" value="Unassembled WGS sequence"/>
</dbReference>
<dbReference type="PANTHER" id="PTHR11707:SF28">
    <property type="entry name" value="60 KDA LYSOPHOSPHOLIPASE"/>
    <property type="match status" value="1"/>
</dbReference>
<feature type="active site" evidence="5">
    <location>
        <position position="14"/>
    </location>
</feature>
<evidence type="ECO:0000259" key="7">
    <source>
        <dbReference type="Pfam" id="PF00710"/>
    </source>
</evidence>
<dbReference type="InterPro" id="IPR027473">
    <property type="entry name" value="L-asparaginase_C"/>
</dbReference>
<keyword evidence="2" id="KW-0378">Hydrolase</keyword>
<keyword evidence="10" id="KW-1185">Reference proteome</keyword>
<dbReference type="InterPro" id="IPR037152">
    <property type="entry name" value="L-asparaginase_N_sf"/>
</dbReference>
<dbReference type="InterPro" id="IPR006034">
    <property type="entry name" value="Asparaginase/glutaminase-like"/>
</dbReference>
<comment type="similarity">
    <text evidence="1">Belongs to the asparaginase 1 family.</text>
</comment>
<feature type="domain" description="Asparaginase/glutaminase C-terminal" evidence="8">
    <location>
        <begin position="216"/>
        <end position="305"/>
    </location>
</feature>
<dbReference type="SMART" id="SM00870">
    <property type="entry name" value="Asparaginase"/>
    <property type="match status" value="1"/>
</dbReference>
<evidence type="ECO:0000256" key="2">
    <source>
        <dbReference type="ARBA" id="ARBA00022801"/>
    </source>
</evidence>
<protein>
    <submittedName>
        <fullName evidence="9">Asparaginase</fullName>
    </submittedName>
</protein>
<gene>
    <name evidence="9" type="ORF">I5803_03540</name>
</gene>
<feature type="active site" description="O-isoaspartyl threonine intermediate" evidence="3">
    <location>
        <position position="14"/>
    </location>
</feature>
<evidence type="ECO:0000313" key="10">
    <source>
        <dbReference type="Proteomes" id="UP000651050"/>
    </source>
</evidence>
<dbReference type="InterPro" id="IPR020827">
    <property type="entry name" value="Asparaginase/glutaminase_AS1"/>
</dbReference>
<dbReference type="GO" id="GO:0004067">
    <property type="term" value="F:asparaginase activity"/>
    <property type="evidence" value="ECO:0007669"/>
    <property type="project" value="UniProtKB-UniRule"/>
</dbReference>
<comment type="caution">
    <text evidence="9">The sequence shown here is derived from an EMBL/GenBank/DDBJ whole genome shotgun (WGS) entry which is preliminary data.</text>
</comment>
<dbReference type="PROSITE" id="PS00144">
    <property type="entry name" value="ASN_GLN_ASE_1"/>
    <property type="match status" value="1"/>
</dbReference>
<accession>A0A931H1Z6</accession>